<dbReference type="Pfam" id="PF15309">
    <property type="entry name" value="ALMS_motif"/>
    <property type="match status" value="1"/>
</dbReference>
<feature type="compositionally biased region" description="Polar residues" evidence="4">
    <location>
        <begin position="2307"/>
        <end position="2323"/>
    </location>
</feature>
<feature type="compositionally biased region" description="Polar residues" evidence="4">
    <location>
        <begin position="2598"/>
        <end position="2621"/>
    </location>
</feature>
<feature type="region of interest" description="Disordered" evidence="4">
    <location>
        <begin position="2167"/>
        <end position="2403"/>
    </location>
</feature>
<keyword evidence="7" id="KW-1185">Reference proteome</keyword>
<feature type="compositionally biased region" description="Polar residues" evidence="4">
    <location>
        <begin position="2414"/>
        <end position="2430"/>
    </location>
</feature>
<feature type="compositionally biased region" description="Low complexity" evidence="4">
    <location>
        <begin position="2031"/>
        <end position="2044"/>
    </location>
</feature>
<feature type="compositionally biased region" description="Basic and acidic residues" evidence="4">
    <location>
        <begin position="2445"/>
        <end position="2455"/>
    </location>
</feature>
<comment type="caution">
    <text evidence="6">The sequence shown here is derived from an EMBL/GenBank/DDBJ whole genome shotgun (WGS) entry which is preliminary data.</text>
</comment>
<evidence type="ECO:0000313" key="7">
    <source>
        <dbReference type="Proteomes" id="UP001208570"/>
    </source>
</evidence>
<feature type="region of interest" description="Disordered" evidence="4">
    <location>
        <begin position="1667"/>
        <end position="1688"/>
    </location>
</feature>
<feature type="compositionally biased region" description="Acidic residues" evidence="4">
    <location>
        <begin position="130"/>
        <end position="139"/>
    </location>
</feature>
<evidence type="ECO:0000256" key="1">
    <source>
        <dbReference type="ARBA" id="ARBA00004300"/>
    </source>
</evidence>
<evidence type="ECO:0000256" key="2">
    <source>
        <dbReference type="ARBA" id="ARBA00022490"/>
    </source>
</evidence>
<feature type="compositionally biased region" description="Basic and acidic residues" evidence="4">
    <location>
        <begin position="1867"/>
        <end position="1882"/>
    </location>
</feature>
<feature type="region of interest" description="Disordered" evidence="4">
    <location>
        <begin position="2031"/>
        <end position="2086"/>
    </location>
</feature>
<feature type="compositionally biased region" description="Polar residues" evidence="4">
    <location>
        <begin position="736"/>
        <end position="755"/>
    </location>
</feature>
<feature type="region of interest" description="Disordered" evidence="4">
    <location>
        <begin position="353"/>
        <end position="377"/>
    </location>
</feature>
<feature type="region of interest" description="Disordered" evidence="4">
    <location>
        <begin position="258"/>
        <end position="283"/>
    </location>
</feature>
<feature type="region of interest" description="Disordered" evidence="4">
    <location>
        <begin position="2598"/>
        <end position="2631"/>
    </location>
</feature>
<feature type="compositionally biased region" description="Low complexity" evidence="4">
    <location>
        <begin position="1507"/>
        <end position="1519"/>
    </location>
</feature>
<comment type="subcellular location">
    <subcellularLocation>
        <location evidence="1">Cytoplasm</location>
        <location evidence="1">Cytoskeleton</location>
        <location evidence="1">Microtubule organizing center</location>
        <location evidence="1">Centrosome</location>
    </subcellularLocation>
</comment>
<feature type="region of interest" description="Disordered" evidence="4">
    <location>
        <begin position="1849"/>
        <end position="1882"/>
    </location>
</feature>
<dbReference type="GO" id="GO:0005814">
    <property type="term" value="C:centriole"/>
    <property type="evidence" value="ECO:0007669"/>
    <property type="project" value="TreeGrafter"/>
</dbReference>
<feature type="domain" description="ALMS motif" evidence="5">
    <location>
        <begin position="2931"/>
        <end position="3057"/>
    </location>
</feature>
<feature type="compositionally biased region" description="Basic and acidic residues" evidence="4">
    <location>
        <begin position="2167"/>
        <end position="2206"/>
    </location>
</feature>
<feature type="compositionally biased region" description="Polar residues" evidence="4">
    <location>
        <begin position="304"/>
        <end position="321"/>
    </location>
</feature>
<dbReference type="GO" id="GO:0005813">
    <property type="term" value="C:centrosome"/>
    <property type="evidence" value="ECO:0007669"/>
    <property type="project" value="UniProtKB-SubCell"/>
</dbReference>
<dbReference type="EMBL" id="JAODUP010000320">
    <property type="protein sequence ID" value="KAK2152733.1"/>
    <property type="molecule type" value="Genomic_DNA"/>
</dbReference>
<feature type="compositionally biased region" description="Polar residues" evidence="4">
    <location>
        <begin position="2809"/>
        <end position="2827"/>
    </location>
</feature>
<protein>
    <recommendedName>
        <fullName evidence="5">ALMS motif domain-containing protein</fullName>
    </recommendedName>
</protein>
<feature type="region of interest" description="Disordered" evidence="4">
    <location>
        <begin position="1377"/>
        <end position="1404"/>
    </location>
</feature>
<feature type="region of interest" description="Disordered" evidence="4">
    <location>
        <begin position="650"/>
        <end position="669"/>
    </location>
</feature>
<dbReference type="InterPro" id="IPR029299">
    <property type="entry name" value="ALMS_motif"/>
</dbReference>
<feature type="region of interest" description="Disordered" evidence="4">
    <location>
        <begin position="2440"/>
        <end position="2473"/>
    </location>
</feature>
<sequence length="3063" mass="340002">MEKISKVNQVIWLVRKSFVHLDPASASKIEDRGNTARGHRYKLPRNYNQTRLRQHYVMERLVGPWNSLPDKAVGIPGIQKRSDKHWRDKDSRQDSHFQPLLAQPVEHCAPKLQEAEVKSCLANESASHDPDDDDDEDNLECQDFTESRILDSPRLEPIGLEDTGQAFYPARDVIGKEGSHRISLGLQARESIASFHLLPVDCTSIPDGQEDPDSLASANQHTAVTSHSYLEAEISESHPFTAVESELAISKEQNIKSTESFSQHTLGDENSEHQDSRNAALGDGSFEHTNIRLAESLSGHRLTDTQADNNTKDTLITPQKSCSRDTQARLNERSQFGEHLTEHCISEAHITGDDNTEQNITDKHDSSQSSTVKTISSDEYSDPMAMFSTRPGTAVEAANSECLHPDTITSNGLDSGRACEDGFNGMVNGNGLHHASDDHMEVKTTKSQVDSCSFQTVNSTQFQPESSSTPEALNTAASGNASHMKAEKSEKAHTEELAATEEVCYPSLICVTPSDGDGSDLNSRPSSKGSRDEIFIADSGVFTVTKTSQSSSEGRSDSAGEVEVNSGEINLLCLLSNGQSLSGATSPKSSSVSSTPLVDAVGVLDVSCRTGDTDSLTAGYLEHVGSVGDLSSTHIAERSSFTTVTELELQSQTSSLEPSQEIESRPALSELRNQSGELEWEHKMDERIQNGSCKDTEWRSHVGENHMGVSESKIRLEESGQRCAPGSVEQAKETDQQNGFKQSDTTKQNHASPGSLSDKVAALLAEVRIQSVDSPTETSHGIGYDVATDVEKAVESDDDIKRITAEYREALKEHMSSSDLSSDVEDKRSSPEADDKQLGENVHNIKEQLPRVIPKMPSASLKIGEFKSSESDTDDTLDRDVKRILAKYGHAQSDSEDEQAAKLSSYYRSSITNSDVESDNISDRVKKLLCGKPDERLGPTSALAGSSNLPLYLFDDPAKSMSLPVDLQSAASEVSVSPKSEDFRFGPHHSISENTDSDDQLSSKVRQVLRQSECRTASEASRLSKGVIYSKGSSRTSSTSGSISLDDLGKDINEIEISLENLKRTGEKSSVKSQQSSSECLSVISSKHRPVSELSDRYNTIECCHSDVEDHGYLQYSGIEKVRNTTDKVQLMDGLSGHAPADGAPDREASHRVSQQVITARVPLKSSISSYTPKVNKADLGTHMLLTSGVLPLDVALDIVHGYDYPTVITGDTSLQKFGYSGYQYPDESDIKSDRSPVGYHKTELTNLKITSDPRDELVEELHSQAGTQTNYKIDFGVYGQPTDQNYLSKQQSKRCLSDHEFNASDGLQLGRTPADRGRALDGKVSITPTACAPISFLSNVKNLFTSHMDKVVLSAFDKSVELRTPCRHLLDSRVTKKGSSDGAAMDGHDVRLEPTPAVTKPTRTNTHESMLDLYGYQSSPVHTLSDATYREQVDAPRVFTPGQLSSVSNSRSDMMKSDGTGAMTEGSLTSSRSTSPFVVSSKFKPYKPISNQDLYYVESGTEDAMSTATLTESTTESTHIGSDDAKAPRFPSNVLGSRLDNPDNTEGIYHKQKPLGEEAVLSTIQEQPSYDSRDTDSGKSKSQDSAKSKMSEEMELSLLKARYWVDGSCMSNSQLIPDHKDAVRENVDAEDRCVRPGIQPGCAINDITSQVDRYLNSFHDKDSHVGMTPSEFRTPRKHYGQNPLDHSSIYSQAGKSLDEMPRKSLGVEAGCEDSQIRLPHRFDQEVEKSAVTEKLPNTLYQTSSPHYDMATQKINYGQLRYSQQTGKYELPPSFGASPVLEMFEKGANDKEVFLPLEADQQPDSEDMPGKSYPVTPHPHTGSLHTPMTASPVESTRLTSRLPSKYYFSDGRVIDRSPNSSSQMREQSFKSDRQSASPQHRDTIAPKESQALDMMHKADYATLKEQPGDIRTHSETNQKLAKDKLISGPRAGEDPDSSVGYRFHSEDVYHTGRLTSEAPYPSQHSGRSNDEERLMQKMRYVMAQLNPRADDLPADINEKWDQFLEIRGQSDSSSAGSRSLSLDTSSAFMKNQSSSQASKQFSSSPFDNEYGNIDRNGYTNLRQRRQVETPGNGVAGANYKSDTGSYRLNTDHYMDSITDDANQPNSPLNVNNKYHPDLYKNESEFGKQWSSNESSYRRRLMNNGMKYQPESHFDDVRHLKEHYKNADIVHEDPYSDDRDHYKESYSHDDDGGHRLTYCDEAGRGRDQYGSNSGERNESYSGDAETRSNVRYSNARTAYKDVRGTDSDNYKGAYGKDGLSGNNKFYQSDSGQQKTDDDSGELRRSNMNQSLDSASNTGFHNSVEPIDNRQNGSDQSGSENNTQDDGIRGNDPHHHLESFQKTPETPLHKQSRDAAVQVRTPDLMQNKGSTYDDQDTEELLKADLSQACQVNEPSSGQEGESGTLNAANNHQVSFSDQSRFQGTSESQQSAHRNVKNNERMLQQSSKNEEQENDHNSQGDPNEGKAASTSDGDEKMASPAGILIAEQNSDQTKDNSEAKRKAYLVKDETLPSVPEDSTLDSVSSDFTTSSYESDGKIILKTTKRHLPDDPKLLRLQHKIMKQKEKYKHERLRELRRKEKIIRLECVLAEQNIVVSRNARARSNVTNDRQMSAPKKTSTPSSRGQVEVDTSTDSTLISVSDITTSTVTPASTISEYQTEGRDSSMESVQPRVTCQSQVTLGPNMLQSETTTHLNVIEYSGKHLTSTCSTYGQENIKLQLSFAQGRKNTGGLYMEFDKPAPVSQIKGRSSRGSEKNKENSDLLQQKRIQAKQRKQEQNLHKKRTSGSVPMAEGGRQSSRSREAATQVDDEVRQMSQSIQTQAVSGDLQSGTLGHVSGGRSHTRDVGTHVALQPKSIQKGNKDVHKRTHVKPGLAWFVPLEDTGPWRKPLHERQAYIAGGVDLESGGKMDDWMSSKNQFKSDVYRNSWAASRRGSKLSLQDAFRARKPDFVSRSHERQRLVRLRADERRIQELHRIQREQLFAVRNKSDANRNTHPFSEQHFRPQRRKFTKREMIEQTRKLYSKLPEVKKQLEDDKKVKYYQTNRLRARLYKQRIQNQILSKQAPWFS</sequence>
<feature type="compositionally biased region" description="Basic and acidic residues" evidence="4">
    <location>
        <begin position="2747"/>
        <end position="2756"/>
    </location>
</feature>
<dbReference type="PANTHER" id="PTHR21553:SF36">
    <property type="entry name" value="ALMS1 CENTROSOME AND BASAL BODY-ASSOCIATED PROTEIN-RELATED"/>
    <property type="match status" value="1"/>
</dbReference>
<feature type="compositionally biased region" description="Polar residues" evidence="4">
    <location>
        <begin position="2226"/>
        <end position="2235"/>
    </location>
</feature>
<dbReference type="Proteomes" id="UP001208570">
    <property type="component" value="Unassembled WGS sequence"/>
</dbReference>
<keyword evidence="2" id="KW-0963">Cytoplasm</keyword>
<feature type="region of interest" description="Disordered" evidence="4">
    <location>
        <begin position="303"/>
        <end position="325"/>
    </location>
</feature>
<feature type="compositionally biased region" description="Low complexity" evidence="4">
    <location>
        <begin position="367"/>
        <end position="377"/>
    </location>
</feature>
<feature type="compositionally biased region" description="Polar residues" evidence="4">
    <location>
        <begin position="2385"/>
        <end position="2403"/>
    </location>
</feature>
<dbReference type="GO" id="GO:0005829">
    <property type="term" value="C:cytosol"/>
    <property type="evidence" value="ECO:0007669"/>
    <property type="project" value="TreeGrafter"/>
</dbReference>
<feature type="compositionally biased region" description="Polar residues" evidence="4">
    <location>
        <begin position="1857"/>
        <end position="1866"/>
    </location>
</feature>
<feature type="region of interest" description="Disordered" evidence="4">
    <location>
        <begin position="1507"/>
        <end position="1593"/>
    </location>
</feature>
<feature type="compositionally biased region" description="Low complexity" evidence="4">
    <location>
        <begin position="1071"/>
        <end position="1084"/>
    </location>
</feature>
<feature type="compositionally biased region" description="Basic and acidic residues" evidence="4">
    <location>
        <begin position="266"/>
        <end position="276"/>
    </location>
</feature>
<feature type="region of interest" description="Disordered" evidence="4">
    <location>
        <begin position="2414"/>
        <end position="2433"/>
    </location>
</feature>
<feature type="region of interest" description="Disordered" evidence="4">
    <location>
        <begin position="1904"/>
        <end position="1941"/>
    </location>
</feature>
<feature type="compositionally biased region" description="Basic and acidic residues" evidence="4">
    <location>
        <begin position="2237"/>
        <end position="2248"/>
    </location>
</feature>
<evidence type="ECO:0000313" key="6">
    <source>
        <dbReference type="EMBL" id="KAK2152733.1"/>
    </source>
</evidence>
<feature type="compositionally biased region" description="Polar residues" evidence="4">
    <location>
        <begin position="2259"/>
        <end position="2272"/>
    </location>
</feature>
<feature type="region of interest" description="Disordered" evidence="4">
    <location>
        <begin position="120"/>
        <end position="139"/>
    </location>
</feature>
<reference evidence="6" key="1">
    <citation type="journal article" date="2023" name="Mol. Biol. Evol.">
        <title>Third-Generation Sequencing Reveals the Adaptive Role of the Epigenome in Three Deep-Sea Polychaetes.</title>
        <authorList>
            <person name="Perez M."/>
            <person name="Aroh O."/>
            <person name="Sun Y."/>
            <person name="Lan Y."/>
            <person name="Juniper S.K."/>
            <person name="Young C.R."/>
            <person name="Angers B."/>
            <person name="Qian P.Y."/>
        </authorList>
    </citation>
    <scope>NUCLEOTIDE SEQUENCE</scope>
    <source>
        <strain evidence="6">P08H-3</strain>
    </source>
</reference>
<feature type="region of interest" description="Disordered" evidence="4">
    <location>
        <begin position="812"/>
        <end position="847"/>
    </location>
</feature>
<feature type="region of interest" description="Disordered" evidence="4">
    <location>
        <begin position="1064"/>
        <end position="1084"/>
    </location>
</feature>
<proteinExistence type="predicted"/>
<evidence type="ECO:0000256" key="3">
    <source>
        <dbReference type="ARBA" id="ARBA00023212"/>
    </source>
</evidence>
<feature type="region of interest" description="Disordered" evidence="4">
    <location>
        <begin position="976"/>
        <end position="1008"/>
    </location>
</feature>
<feature type="compositionally biased region" description="Basic and acidic residues" evidence="4">
    <location>
        <begin position="1906"/>
        <end position="1925"/>
    </location>
</feature>
<feature type="compositionally biased region" description="Polar residues" evidence="4">
    <location>
        <begin position="2284"/>
        <end position="2299"/>
    </location>
</feature>
<evidence type="ECO:0000259" key="5">
    <source>
        <dbReference type="Pfam" id="PF15309"/>
    </source>
</evidence>
<feature type="region of interest" description="Disordered" evidence="4">
    <location>
        <begin position="460"/>
        <end position="488"/>
    </location>
</feature>
<dbReference type="GO" id="GO:0046599">
    <property type="term" value="P:regulation of centriole replication"/>
    <property type="evidence" value="ECO:0007669"/>
    <property type="project" value="TreeGrafter"/>
</dbReference>
<dbReference type="PANTHER" id="PTHR21553">
    <property type="entry name" value="ALMS1-RELATED"/>
    <property type="match status" value="1"/>
</dbReference>
<keyword evidence="3" id="KW-0206">Cytoskeleton</keyword>
<feature type="region of interest" description="Disordered" evidence="4">
    <location>
        <begin position="1801"/>
        <end position="1837"/>
    </location>
</feature>
<dbReference type="GO" id="GO:0008017">
    <property type="term" value="F:microtubule binding"/>
    <property type="evidence" value="ECO:0007669"/>
    <property type="project" value="TreeGrafter"/>
</dbReference>
<feature type="compositionally biased region" description="Basic and acidic residues" evidence="4">
    <location>
        <begin position="1572"/>
        <end position="1593"/>
    </location>
</feature>
<feature type="compositionally biased region" description="Polar residues" evidence="4">
    <location>
        <begin position="1443"/>
        <end position="1453"/>
    </location>
</feature>
<feature type="compositionally biased region" description="Polar residues" evidence="4">
    <location>
        <begin position="460"/>
        <end position="481"/>
    </location>
</feature>
<feature type="compositionally biased region" description="Polar residues" evidence="4">
    <location>
        <begin position="1823"/>
        <end position="1837"/>
    </location>
</feature>
<feature type="compositionally biased region" description="Basic and acidic residues" evidence="4">
    <location>
        <begin position="2324"/>
        <end position="2337"/>
    </location>
</feature>
<evidence type="ECO:0000256" key="4">
    <source>
        <dbReference type="SAM" id="MobiDB-lite"/>
    </source>
</evidence>
<feature type="region of interest" description="Disordered" evidence="4">
    <location>
        <begin position="702"/>
        <end position="757"/>
    </location>
</feature>
<name>A0AAD9JGH8_9ANNE</name>
<organism evidence="6 7">
    <name type="scientific">Paralvinella palmiformis</name>
    <dbReference type="NCBI Taxonomy" id="53620"/>
    <lineage>
        <taxon>Eukaryota</taxon>
        <taxon>Metazoa</taxon>
        <taxon>Spiralia</taxon>
        <taxon>Lophotrochozoa</taxon>
        <taxon>Annelida</taxon>
        <taxon>Polychaeta</taxon>
        <taxon>Sedentaria</taxon>
        <taxon>Canalipalpata</taxon>
        <taxon>Terebellida</taxon>
        <taxon>Terebelliformia</taxon>
        <taxon>Alvinellidae</taxon>
        <taxon>Paralvinella</taxon>
    </lineage>
</organism>
<feature type="compositionally biased region" description="Basic and acidic residues" evidence="4">
    <location>
        <begin position="2273"/>
        <end position="2283"/>
    </location>
</feature>
<gene>
    <name evidence="6" type="ORF">LSH36_320g02113</name>
</gene>
<feature type="region of interest" description="Disordered" evidence="4">
    <location>
        <begin position="2729"/>
        <end position="2844"/>
    </location>
</feature>
<feature type="region of interest" description="Disordered" evidence="4">
    <location>
        <begin position="1441"/>
        <end position="1476"/>
    </location>
</feature>
<accession>A0AAD9JGH8</accession>
<feature type="compositionally biased region" description="Basic and acidic residues" evidence="4">
    <location>
        <begin position="824"/>
        <end position="847"/>
    </location>
</feature>